<dbReference type="Pfam" id="PF09424">
    <property type="entry name" value="YqeY"/>
    <property type="match status" value="1"/>
</dbReference>
<dbReference type="Gene3D" id="1.10.1510.10">
    <property type="entry name" value="Uncharacterised protein YqeY/AIM41 PF09424, N-terminal domain"/>
    <property type="match status" value="1"/>
</dbReference>
<organism evidence="1 2">
    <name type="scientific">Mediterraneibacter hominis</name>
    <dbReference type="NCBI Taxonomy" id="2763054"/>
    <lineage>
        <taxon>Bacteria</taxon>
        <taxon>Bacillati</taxon>
        <taxon>Bacillota</taxon>
        <taxon>Clostridia</taxon>
        <taxon>Lachnospirales</taxon>
        <taxon>Lachnospiraceae</taxon>
        <taxon>Mediterraneibacter</taxon>
    </lineage>
</organism>
<dbReference type="InterPro" id="IPR023168">
    <property type="entry name" value="GatB_Yqey_C_2"/>
</dbReference>
<sequence>MSKIDEVRSAMVAAMKAGDKERKAALSFLLSALKNKAIDKRAELSAEEEAQVILKEIKQTKETLDMTPADRTDIIEECKKRLSVLEEYAPKMMGEEEIRALVQEVITQLGISKPAGKDKGKIMKELMPKVKGKADGKQVNEIVASFLV</sequence>
<dbReference type="RefSeq" id="WP_186874029.1">
    <property type="nucleotide sequence ID" value="NZ_JACOPF010000001.1"/>
</dbReference>
<reference evidence="1" key="1">
    <citation type="submission" date="2020-08" db="EMBL/GenBank/DDBJ databases">
        <title>Genome public.</title>
        <authorList>
            <person name="Liu C."/>
            <person name="Sun Q."/>
        </authorList>
    </citation>
    <scope>NUCLEOTIDE SEQUENCE</scope>
    <source>
        <strain evidence="1">NSJ-55</strain>
    </source>
</reference>
<dbReference type="PANTHER" id="PTHR28055">
    <property type="entry name" value="ALTERED INHERITANCE OF MITOCHONDRIA PROTEIN 41, MITOCHONDRIAL"/>
    <property type="match status" value="1"/>
</dbReference>
<keyword evidence="2" id="KW-1185">Reference proteome</keyword>
<gene>
    <name evidence="1" type="ORF">H8S37_00070</name>
</gene>
<dbReference type="SUPFAM" id="SSF89095">
    <property type="entry name" value="GatB/YqeY motif"/>
    <property type="match status" value="1"/>
</dbReference>
<dbReference type="AlphaFoldDB" id="A0A923RNF0"/>
<comment type="caution">
    <text evidence="1">The sequence shown here is derived from an EMBL/GenBank/DDBJ whole genome shotgun (WGS) entry which is preliminary data.</text>
</comment>
<dbReference type="EMBL" id="JACOPF010000001">
    <property type="protein sequence ID" value="MBC5687330.1"/>
    <property type="molecule type" value="Genomic_DNA"/>
</dbReference>
<dbReference type="GO" id="GO:0016884">
    <property type="term" value="F:carbon-nitrogen ligase activity, with glutamine as amido-N-donor"/>
    <property type="evidence" value="ECO:0007669"/>
    <property type="project" value="InterPro"/>
</dbReference>
<dbReference type="PANTHER" id="PTHR28055:SF1">
    <property type="entry name" value="ALTERED INHERITANCE OF MITOCHONDRIA PROTEIN 41, MITOCHONDRIAL"/>
    <property type="match status" value="1"/>
</dbReference>
<accession>A0A923RNF0</accession>
<evidence type="ECO:0000313" key="1">
    <source>
        <dbReference type="EMBL" id="MBC5687330.1"/>
    </source>
</evidence>
<evidence type="ECO:0000313" key="2">
    <source>
        <dbReference type="Proteomes" id="UP000652477"/>
    </source>
</evidence>
<dbReference type="InterPro" id="IPR042184">
    <property type="entry name" value="YqeY/Aim41_N"/>
</dbReference>
<dbReference type="InterPro" id="IPR019004">
    <property type="entry name" value="YqeY/Aim41"/>
</dbReference>
<protein>
    <submittedName>
        <fullName evidence="1">GatB/YqeY domain-containing protein</fullName>
    </submittedName>
</protein>
<dbReference type="Gene3D" id="1.10.10.410">
    <property type="match status" value="1"/>
</dbReference>
<dbReference type="Proteomes" id="UP000652477">
    <property type="component" value="Unassembled WGS sequence"/>
</dbReference>
<dbReference type="InterPro" id="IPR003789">
    <property type="entry name" value="Asn/Gln_tRNA_amidoTrase-B-like"/>
</dbReference>
<name>A0A923RNF0_9FIRM</name>
<proteinExistence type="predicted"/>